<proteinExistence type="predicted"/>
<sequence length="107" mass="11757">MHFSTISTFALLATMATAFPHLRRQDTPTNGTVEAPAIGISMGCTVMANACRYYIKSTPCTDEWVVDVKKCIPATCSGLRDLAMKPCAASEETPQPEKVDIPPMYRW</sequence>
<evidence type="ECO:0000313" key="2">
    <source>
        <dbReference type="EMBL" id="KAK6541356.1"/>
    </source>
</evidence>
<dbReference type="Proteomes" id="UP001365542">
    <property type="component" value="Unassembled WGS sequence"/>
</dbReference>
<dbReference type="AlphaFoldDB" id="A0AAV9XIJ3"/>
<dbReference type="EMBL" id="JAVHJO010000003">
    <property type="protein sequence ID" value="KAK6541356.1"/>
    <property type="molecule type" value="Genomic_DNA"/>
</dbReference>
<protein>
    <submittedName>
        <fullName evidence="2">Uncharacterized protein</fullName>
    </submittedName>
</protein>
<gene>
    <name evidence="2" type="ORF">TWF694_007170</name>
</gene>
<feature type="chain" id="PRO_5043350891" evidence="1">
    <location>
        <begin position="19"/>
        <end position="107"/>
    </location>
</feature>
<keyword evidence="1" id="KW-0732">Signal</keyword>
<evidence type="ECO:0000256" key="1">
    <source>
        <dbReference type="SAM" id="SignalP"/>
    </source>
</evidence>
<accession>A0AAV9XIJ3</accession>
<keyword evidence="3" id="KW-1185">Reference proteome</keyword>
<organism evidence="2 3">
    <name type="scientific">Orbilia ellipsospora</name>
    <dbReference type="NCBI Taxonomy" id="2528407"/>
    <lineage>
        <taxon>Eukaryota</taxon>
        <taxon>Fungi</taxon>
        <taxon>Dikarya</taxon>
        <taxon>Ascomycota</taxon>
        <taxon>Pezizomycotina</taxon>
        <taxon>Orbiliomycetes</taxon>
        <taxon>Orbiliales</taxon>
        <taxon>Orbiliaceae</taxon>
        <taxon>Orbilia</taxon>
    </lineage>
</organism>
<feature type="signal peptide" evidence="1">
    <location>
        <begin position="1"/>
        <end position="18"/>
    </location>
</feature>
<comment type="caution">
    <text evidence="2">The sequence shown here is derived from an EMBL/GenBank/DDBJ whole genome shotgun (WGS) entry which is preliminary data.</text>
</comment>
<reference evidence="2 3" key="1">
    <citation type="submission" date="2019-10" db="EMBL/GenBank/DDBJ databases">
        <authorList>
            <person name="Palmer J.M."/>
        </authorList>
    </citation>
    <scope>NUCLEOTIDE SEQUENCE [LARGE SCALE GENOMIC DNA]</scope>
    <source>
        <strain evidence="2 3">TWF694</strain>
    </source>
</reference>
<name>A0AAV9XIJ3_9PEZI</name>
<evidence type="ECO:0000313" key="3">
    <source>
        <dbReference type="Proteomes" id="UP001365542"/>
    </source>
</evidence>